<keyword evidence="2" id="KW-1185">Reference proteome</keyword>
<name>A0AAD9CQ13_DISEL</name>
<accession>A0AAD9CQ13</accession>
<sequence>MSLPPQQEHVIAIEDVELFHSGCLWKSMWAIMMERERGEGEGEKRRKRRSLRAFGGLLSSSTAANSITVHMCKHLRYLLV</sequence>
<evidence type="ECO:0000313" key="2">
    <source>
        <dbReference type="Proteomes" id="UP001228049"/>
    </source>
</evidence>
<organism evidence="1 2">
    <name type="scientific">Dissostichus eleginoides</name>
    <name type="common">Patagonian toothfish</name>
    <name type="synonym">Dissostichus amissus</name>
    <dbReference type="NCBI Taxonomy" id="100907"/>
    <lineage>
        <taxon>Eukaryota</taxon>
        <taxon>Metazoa</taxon>
        <taxon>Chordata</taxon>
        <taxon>Craniata</taxon>
        <taxon>Vertebrata</taxon>
        <taxon>Euteleostomi</taxon>
        <taxon>Actinopterygii</taxon>
        <taxon>Neopterygii</taxon>
        <taxon>Teleostei</taxon>
        <taxon>Neoteleostei</taxon>
        <taxon>Acanthomorphata</taxon>
        <taxon>Eupercaria</taxon>
        <taxon>Perciformes</taxon>
        <taxon>Notothenioidei</taxon>
        <taxon>Nototheniidae</taxon>
        <taxon>Dissostichus</taxon>
    </lineage>
</organism>
<reference evidence="1" key="1">
    <citation type="submission" date="2023-04" db="EMBL/GenBank/DDBJ databases">
        <title>Chromosome-level genome of Chaenocephalus aceratus.</title>
        <authorList>
            <person name="Park H."/>
        </authorList>
    </citation>
    <scope>NUCLEOTIDE SEQUENCE</scope>
    <source>
        <strain evidence="1">DE</strain>
        <tissue evidence="1">Muscle</tissue>
    </source>
</reference>
<dbReference type="GO" id="GO:0005840">
    <property type="term" value="C:ribosome"/>
    <property type="evidence" value="ECO:0007669"/>
    <property type="project" value="UniProtKB-KW"/>
</dbReference>
<dbReference type="Proteomes" id="UP001228049">
    <property type="component" value="Unassembled WGS sequence"/>
</dbReference>
<comment type="caution">
    <text evidence="1">The sequence shown here is derived from an EMBL/GenBank/DDBJ whole genome shotgun (WGS) entry which is preliminary data.</text>
</comment>
<evidence type="ECO:0000313" key="1">
    <source>
        <dbReference type="EMBL" id="KAK1905578.1"/>
    </source>
</evidence>
<dbReference type="EMBL" id="JASDAP010000003">
    <property type="protein sequence ID" value="KAK1905578.1"/>
    <property type="molecule type" value="Genomic_DNA"/>
</dbReference>
<keyword evidence="1" id="KW-0687">Ribonucleoprotein</keyword>
<gene>
    <name evidence="1" type="ORF">KUDE01_012758</name>
</gene>
<dbReference type="AlphaFoldDB" id="A0AAD9CQ13"/>
<proteinExistence type="predicted"/>
<keyword evidence="1" id="KW-0689">Ribosomal protein</keyword>
<protein>
    <submittedName>
        <fullName evidence="1">30S ribosomal protein S3</fullName>
    </submittedName>
</protein>